<dbReference type="AlphaFoldDB" id="A0A371CQB7"/>
<gene>
    <name evidence="1" type="ORF">OH76DRAFT_102286</name>
</gene>
<accession>A0A371CQB7</accession>
<reference evidence="1 2" key="1">
    <citation type="journal article" date="2018" name="Biotechnol. Biofuels">
        <title>Integrative visual omics of the white-rot fungus Polyporus brumalis exposes the biotechnological potential of its oxidative enzymes for delignifying raw plant biomass.</title>
        <authorList>
            <person name="Miyauchi S."/>
            <person name="Rancon A."/>
            <person name="Drula E."/>
            <person name="Hage H."/>
            <person name="Chaduli D."/>
            <person name="Favel A."/>
            <person name="Grisel S."/>
            <person name="Henrissat B."/>
            <person name="Herpoel-Gimbert I."/>
            <person name="Ruiz-Duenas F.J."/>
            <person name="Chevret D."/>
            <person name="Hainaut M."/>
            <person name="Lin J."/>
            <person name="Wang M."/>
            <person name="Pangilinan J."/>
            <person name="Lipzen A."/>
            <person name="Lesage-Meessen L."/>
            <person name="Navarro D."/>
            <person name="Riley R."/>
            <person name="Grigoriev I.V."/>
            <person name="Zhou S."/>
            <person name="Raouche S."/>
            <person name="Rosso M.N."/>
        </authorList>
    </citation>
    <scope>NUCLEOTIDE SEQUENCE [LARGE SCALE GENOMIC DNA]</scope>
    <source>
        <strain evidence="1 2">BRFM 1820</strain>
    </source>
</reference>
<name>A0A371CQB7_9APHY</name>
<protein>
    <submittedName>
        <fullName evidence="1">Uncharacterized protein</fullName>
    </submittedName>
</protein>
<dbReference type="OrthoDB" id="2757101at2759"/>
<sequence length="563" mass="63668">MLQPYHASWRRLDTEISIWREFHSTWWGSAGRKSLDEIRSKPEMERFLHVHPPGIFYALTSRQQPSGGVLVRRDYENTLDRLREDHRSELSGVILVGQSGSGKTCFNVFLLLECMSQQQNALFTTCNSQTLLFDDHGVWTKLVTENVTRFDVPPFDIDIPTSRVWTILDACGGMHNPPPRGPLVWIMQPWLDSELLSIITQTGRRPVLDNHRPSGAISLQRVERVRAAAGPLPHDIFSYLRDPVRFLHDITKIVDDMRTGPSGSISIDWSSPVPFDKLLLLRPMGKPSLTRDNSYAVDFKSTTVSSIVRTHVRVPYYKTAEQAFKNANGTIIDNALCAWAFEALSILSTGGHIPPGHDMMVVELRSGLRLMCQDPSSTHTRPRFIRGQREDEDVLMISPQGLAVSPRGSVACIPQSWSDPESLCIPMSCREITTFADIAREVSVDSTRYFVSEQRKHPFFDAVFFDLSTSWKGSVIVWVIRTGLMKVEGDKAASSFDLLRNLQRKVVSMGLFPVLKYVVVVLELVRQTVIWEFPSGWKADVQGEVYVQLLDPAMTGGQRFMHL</sequence>
<dbReference type="EMBL" id="KZ857484">
    <property type="protein sequence ID" value="RDX42461.1"/>
    <property type="molecule type" value="Genomic_DNA"/>
</dbReference>
<proteinExistence type="predicted"/>
<evidence type="ECO:0000313" key="1">
    <source>
        <dbReference type="EMBL" id="RDX42461.1"/>
    </source>
</evidence>
<organism evidence="1 2">
    <name type="scientific">Lentinus brumalis</name>
    <dbReference type="NCBI Taxonomy" id="2498619"/>
    <lineage>
        <taxon>Eukaryota</taxon>
        <taxon>Fungi</taxon>
        <taxon>Dikarya</taxon>
        <taxon>Basidiomycota</taxon>
        <taxon>Agaricomycotina</taxon>
        <taxon>Agaricomycetes</taxon>
        <taxon>Polyporales</taxon>
        <taxon>Polyporaceae</taxon>
        <taxon>Lentinus</taxon>
    </lineage>
</organism>
<dbReference type="Proteomes" id="UP000256964">
    <property type="component" value="Unassembled WGS sequence"/>
</dbReference>
<evidence type="ECO:0000313" key="2">
    <source>
        <dbReference type="Proteomes" id="UP000256964"/>
    </source>
</evidence>
<keyword evidence="2" id="KW-1185">Reference proteome</keyword>